<reference evidence="1 2" key="1">
    <citation type="journal article" date="2015" name="Parasit. Vectors">
        <title>Draft genome of the scabies mite.</title>
        <authorList>
            <person name="Rider S.D.Jr."/>
            <person name="Morgan M.S."/>
            <person name="Arlian L.G."/>
        </authorList>
    </citation>
    <scope>NUCLEOTIDE SEQUENCE [LARGE SCALE GENOMIC DNA]</scope>
    <source>
        <strain evidence="1">Arlian Lab</strain>
    </source>
</reference>
<evidence type="ECO:0000313" key="2">
    <source>
        <dbReference type="Proteomes" id="UP000616769"/>
    </source>
</evidence>
<dbReference type="OrthoDB" id="2428204at2759"/>
<dbReference type="Proteomes" id="UP000616769">
    <property type="component" value="Unassembled WGS sequence"/>
</dbReference>
<sequence length="90" mass="9957">MLFNLPLINYLLYSGARESESVQSNQDRASYLNALVCEAEHCLQDISKCLHRQSIFNITNISLQVPSGGSCSSNLSSALIKVTKEHFVPI</sequence>
<gene>
    <name evidence="1" type="ORF">QR98_0046250</name>
</gene>
<dbReference type="VEuPathDB" id="VectorBase:SSCA006188"/>
<comment type="caution">
    <text evidence="1">The sequence shown here is derived from an EMBL/GenBank/DDBJ whole genome shotgun (WGS) entry which is preliminary data.</text>
</comment>
<protein>
    <submittedName>
        <fullName evidence="1">Uncharacterized protein</fullName>
    </submittedName>
</protein>
<accession>A0A132A5B6</accession>
<proteinExistence type="predicted"/>
<name>A0A132A5B6_SARSC</name>
<organism evidence="1 2">
    <name type="scientific">Sarcoptes scabiei</name>
    <name type="common">Itch mite</name>
    <name type="synonym">Acarus scabiei</name>
    <dbReference type="NCBI Taxonomy" id="52283"/>
    <lineage>
        <taxon>Eukaryota</taxon>
        <taxon>Metazoa</taxon>
        <taxon>Ecdysozoa</taxon>
        <taxon>Arthropoda</taxon>
        <taxon>Chelicerata</taxon>
        <taxon>Arachnida</taxon>
        <taxon>Acari</taxon>
        <taxon>Acariformes</taxon>
        <taxon>Sarcoptiformes</taxon>
        <taxon>Astigmata</taxon>
        <taxon>Psoroptidia</taxon>
        <taxon>Sarcoptoidea</taxon>
        <taxon>Sarcoptidae</taxon>
        <taxon>Sarcoptinae</taxon>
        <taxon>Sarcoptes</taxon>
    </lineage>
</organism>
<dbReference type="EMBL" id="JXLN01010678">
    <property type="protein sequence ID" value="KPM06152.1"/>
    <property type="molecule type" value="Genomic_DNA"/>
</dbReference>
<evidence type="ECO:0000313" key="1">
    <source>
        <dbReference type="EMBL" id="KPM06152.1"/>
    </source>
</evidence>
<dbReference type="AlphaFoldDB" id="A0A132A5B6"/>